<dbReference type="Pfam" id="PF02535">
    <property type="entry name" value="Zip"/>
    <property type="match status" value="1"/>
</dbReference>
<accession>A0A376B2C0</accession>
<evidence type="ECO:0000313" key="8">
    <source>
        <dbReference type="Proteomes" id="UP000262825"/>
    </source>
</evidence>
<name>A0A376B2C0_9ASCO</name>
<feature type="region of interest" description="Disordered" evidence="5">
    <location>
        <begin position="454"/>
        <end position="477"/>
    </location>
</feature>
<evidence type="ECO:0000256" key="3">
    <source>
        <dbReference type="ARBA" id="ARBA00022989"/>
    </source>
</evidence>
<evidence type="ECO:0000256" key="1">
    <source>
        <dbReference type="ARBA" id="ARBA00004141"/>
    </source>
</evidence>
<evidence type="ECO:0000256" key="5">
    <source>
        <dbReference type="SAM" id="MobiDB-lite"/>
    </source>
</evidence>
<evidence type="ECO:0000313" key="7">
    <source>
        <dbReference type="EMBL" id="SSD58260.1"/>
    </source>
</evidence>
<evidence type="ECO:0000256" key="4">
    <source>
        <dbReference type="ARBA" id="ARBA00023136"/>
    </source>
</evidence>
<keyword evidence="3 6" id="KW-1133">Transmembrane helix</keyword>
<feature type="transmembrane region" description="Helical" evidence="6">
    <location>
        <begin position="378"/>
        <end position="399"/>
    </location>
</feature>
<sequence length="504" mass="55968">MLTTSLYKILPKTNEKNKVVVFIGFASGILTSLFLNFIVHAYASESLIHCSHGDADISSEGEGDEEQYLLHYDTYHNYTDNDPALQSQEQNSNLTVSTSNYAHKNENNHRKTQDLKHDEALPSLTKKKSFIDRILHRDDLIGSCKTFSNKCHSPSAIVNTDSNAAINNNNAGVSATNDTFTDNNNNVENAPQHNIQNEDNVCLGSAIGYDLQNLDQYRKNFFDYENCSSVIPSVQHPTQDMIEHNHNNSGTNHHNHNTTFRSNSVVKHGSISSLPLSAHQNHLDDHHHHVETPFSKLLSIGIQTCVVLTLHKIPEGLILFYTNVKDSTGAQYDLSEKIDEQNNTLGFSIFLSLAIHNFIEGFSMCLPLYTALSSKIKAILIVSVLAGGSQPLGAVLGYLLKKYTGSKDKDDIKSSKTELWLLSITAGFLFVISLQMFQTAIGFSDVHTNNDDEHGYMSNNSYEGSSEQEQEQEEEGHTKHTVGTACVKWCCLGSLLIILTGLFV</sequence>
<dbReference type="EMBL" id="UFAJ01000002">
    <property type="protein sequence ID" value="SSD58260.1"/>
    <property type="molecule type" value="Genomic_DNA"/>
</dbReference>
<dbReference type="InterPro" id="IPR003689">
    <property type="entry name" value="ZIP"/>
</dbReference>
<feature type="transmembrane region" description="Helical" evidence="6">
    <location>
        <begin position="419"/>
        <end position="437"/>
    </location>
</feature>
<dbReference type="GO" id="GO:0046873">
    <property type="term" value="F:metal ion transmembrane transporter activity"/>
    <property type="evidence" value="ECO:0007669"/>
    <property type="project" value="InterPro"/>
</dbReference>
<evidence type="ECO:0000256" key="6">
    <source>
        <dbReference type="SAM" id="Phobius"/>
    </source>
</evidence>
<proteinExistence type="predicted"/>
<dbReference type="AlphaFoldDB" id="A0A376B2C0"/>
<organism evidence="7 8">
    <name type="scientific">Saccharomycodes ludwigii</name>
    <dbReference type="NCBI Taxonomy" id="36035"/>
    <lineage>
        <taxon>Eukaryota</taxon>
        <taxon>Fungi</taxon>
        <taxon>Dikarya</taxon>
        <taxon>Ascomycota</taxon>
        <taxon>Saccharomycotina</taxon>
        <taxon>Saccharomycetes</taxon>
        <taxon>Saccharomycodales</taxon>
        <taxon>Saccharomycodaceae</taxon>
        <taxon>Saccharomycodes</taxon>
    </lineage>
</organism>
<protein>
    <recommendedName>
        <fullName evidence="9">Zinc-regulated transporter 3</fullName>
    </recommendedName>
</protein>
<keyword evidence="2 6" id="KW-0812">Transmembrane</keyword>
<dbReference type="VEuPathDB" id="FungiDB:SCODWIG_00021"/>
<evidence type="ECO:0000256" key="2">
    <source>
        <dbReference type="ARBA" id="ARBA00022692"/>
    </source>
</evidence>
<gene>
    <name evidence="7" type="ORF">SCODWIG_00021</name>
</gene>
<keyword evidence="4 6" id="KW-0472">Membrane</keyword>
<reference evidence="8" key="1">
    <citation type="submission" date="2018-06" db="EMBL/GenBank/DDBJ databases">
        <authorList>
            <person name="Guldener U."/>
        </authorList>
    </citation>
    <scope>NUCLEOTIDE SEQUENCE [LARGE SCALE GENOMIC DNA]</scope>
    <source>
        <strain evidence="8">UTAD17</strain>
    </source>
</reference>
<dbReference type="GO" id="GO:0016020">
    <property type="term" value="C:membrane"/>
    <property type="evidence" value="ECO:0007669"/>
    <property type="project" value="UniProtKB-SubCell"/>
</dbReference>
<keyword evidence="8" id="KW-1185">Reference proteome</keyword>
<evidence type="ECO:0008006" key="9">
    <source>
        <dbReference type="Google" id="ProtNLM"/>
    </source>
</evidence>
<dbReference type="Proteomes" id="UP000262825">
    <property type="component" value="Unassembled WGS sequence"/>
</dbReference>
<comment type="subcellular location">
    <subcellularLocation>
        <location evidence="1">Membrane</location>
        <topology evidence="1">Multi-pass membrane protein</topology>
    </subcellularLocation>
</comment>
<feature type="transmembrane region" description="Helical" evidence="6">
    <location>
        <begin position="20"/>
        <end position="43"/>
    </location>
</feature>